<keyword evidence="1" id="KW-0732">Signal</keyword>
<proteinExistence type="predicted"/>
<organism evidence="2 3">
    <name type="scientific">Chryseosolibacter indicus</name>
    <dbReference type="NCBI Taxonomy" id="2782351"/>
    <lineage>
        <taxon>Bacteria</taxon>
        <taxon>Pseudomonadati</taxon>
        <taxon>Bacteroidota</taxon>
        <taxon>Cytophagia</taxon>
        <taxon>Cytophagales</taxon>
        <taxon>Chryseotaleaceae</taxon>
        <taxon>Chryseosolibacter</taxon>
    </lineage>
</organism>
<feature type="signal peptide" evidence="1">
    <location>
        <begin position="1"/>
        <end position="22"/>
    </location>
</feature>
<gene>
    <name evidence="2" type="ORF">KK060_07130</name>
</gene>
<name>A0ABS5VNL9_9BACT</name>
<sequence length="280" mass="32473">MRVKVLFLLVPILFLRGTYASAQVDRGISYYVNLFSETDNTSSSLDDDLKKFVQQLARKRNSKSEKQFLEYLFSKTHRRYLKNYTEYASFGELAENGTYNCLTGTALYALLLDHFNIEHKIIETNYHIFLLVKTNDGAVLFEATDPAHGYVSDEREMVRRISFYKENRIEQKEKDNEKTLYQYQFKLFNTVSLKQMAGLLHYNMAIEAYNAQELTGAINHLDKAIAVYNSPRIEEFSKIVLLSVMQSELDASTKEEYVKKIQLLRKQRIPAIASSSFLAD</sequence>
<reference evidence="2 3" key="1">
    <citation type="submission" date="2021-05" db="EMBL/GenBank/DDBJ databases">
        <title>A Polyphasic approach of four new species of the genus Ohtaekwangia: Ohtaekwangia histidinii sp. nov., Ohtaekwangia cretensis sp. nov., Ohtaekwangia indiensis sp. nov., Ohtaekwangia reichenbachii sp. nov. from diverse environment.</title>
        <authorList>
            <person name="Octaviana S."/>
        </authorList>
    </citation>
    <scope>NUCLEOTIDE SEQUENCE [LARGE SCALE GENOMIC DNA]</scope>
    <source>
        <strain evidence="2 3">PWU20</strain>
    </source>
</reference>
<accession>A0ABS5VNL9</accession>
<evidence type="ECO:0000313" key="2">
    <source>
        <dbReference type="EMBL" id="MBT1703047.1"/>
    </source>
</evidence>
<keyword evidence="3" id="KW-1185">Reference proteome</keyword>
<dbReference type="RefSeq" id="WP_254153013.1">
    <property type="nucleotide sequence ID" value="NZ_JAHESD010000011.1"/>
</dbReference>
<comment type="caution">
    <text evidence="2">The sequence shown here is derived from an EMBL/GenBank/DDBJ whole genome shotgun (WGS) entry which is preliminary data.</text>
</comment>
<protein>
    <recommendedName>
        <fullName evidence="4">Protein SirB1 N-terminal domain-containing protein</fullName>
    </recommendedName>
</protein>
<dbReference type="EMBL" id="JAHESD010000011">
    <property type="protein sequence ID" value="MBT1703047.1"/>
    <property type="molecule type" value="Genomic_DNA"/>
</dbReference>
<evidence type="ECO:0000256" key="1">
    <source>
        <dbReference type="SAM" id="SignalP"/>
    </source>
</evidence>
<evidence type="ECO:0000313" key="3">
    <source>
        <dbReference type="Proteomes" id="UP000772618"/>
    </source>
</evidence>
<evidence type="ECO:0008006" key="4">
    <source>
        <dbReference type="Google" id="ProtNLM"/>
    </source>
</evidence>
<dbReference type="Proteomes" id="UP000772618">
    <property type="component" value="Unassembled WGS sequence"/>
</dbReference>
<feature type="chain" id="PRO_5045285221" description="Protein SirB1 N-terminal domain-containing protein" evidence="1">
    <location>
        <begin position="23"/>
        <end position="280"/>
    </location>
</feature>